<dbReference type="InterPro" id="IPR002052">
    <property type="entry name" value="DNA_methylase_N6_adenine_CS"/>
</dbReference>
<dbReference type="InterPro" id="IPR029063">
    <property type="entry name" value="SAM-dependent_MTases_sf"/>
</dbReference>
<dbReference type="SUPFAM" id="SSF53335">
    <property type="entry name" value="S-adenosyl-L-methionine-dependent methyltransferases"/>
    <property type="match status" value="1"/>
</dbReference>
<reference evidence="4" key="1">
    <citation type="submission" date="2022-11" db="EMBL/GenBank/DDBJ databases">
        <title>Robbsia betulipollinis sp. nov., isolated from pollen of birch (Betula pendula).</title>
        <authorList>
            <person name="Shi H."/>
            <person name="Ambika Manirajan B."/>
            <person name="Ratering S."/>
            <person name="Geissler-Plaum R."/>
            <person name="Schnell S."/>
        </authorList>
    </citation>
    <scope>NUCLEOTIDE SEQUENCE</scope>
    <source>
        <strain evidence="4">Bb-Pol-6</strain>
    </source>
</reference>
<dbReference type="EC" id="2.1.1.171" evidence="4"/>
<proteinExistence type="predicted"/>
<evidence type="ECO:0000313" key="5">
    <source>
        <dbReference type="Proteomes" id="UP001082899"/>
    </source>
</evidence>
<feature type="region of interest" description="Disordered" evidence="3">
    <location>
        <begin position="1"/>
        <end position="32"/>
    </location>
</feature>
<dbReference type="RefSeq" id="WP_267846931.1">
    <property type="nucleotide sequence ID" value="NZ_JAPMXC010000001.1"/>
</dbReference>
<sequence length="251" mass="26267">MNRPSSSHRARSGAPASSAPTDRKAAARAVRHAPQQVRIIGGDWKRTPLQVVDAQGLRPTPDRVRETLFNWLGQELAGAVCLDLFAGTGALGFEAASRGARRVLLVERQAKAAAQLRAVKARLGAGAVEVAEADALRLAAGLAPQSFDVIFIDPPFDGALLAKALPVAARLASAAGDIYVESPVPLDPEAARALPPEMADPALAAAFAQLHAVGWRIARYGKAGAVHYHLLRQQADEAADETADETAGDNG</sequence>
<dbReference type="Proteomes" id="UP001082899">
    <property type="component" value="Unassembled WGS sequence"/>
</dbReference>
<dbReference type="PANTHER" id="PTHR43542:SF1">
    <property type="entry name" value="METHYLTRANSFERASE"/>
    <property type="match status" value="1"/>
</dbReference>
<dbReference type="PROSITE" id="PS00092">
    <property type="entry name" value="N6_MTASE"/>
    <property type="match status" value="1"/>
</dbReference>
<dbReference type="PANTHER" id="PTHR43542">
    <property type="entry name" value="METHYLTRANSFERASE"/>
    <property type="match status" value="1"/>
</dbReference>
<dbReference type="Gene3D" id="3.40.50.150">
    <property type="entry name" value="Vaccinia Virus protein VP39"/>
    <property type="match status" value="1"/>
</dbReference>
<dbReference type="CDD" id="cd02440">
    <property type="entry name" value="AdoMet_MTases"/>
    <property type="match status" value="1"/>
</dbReference>
<accession>A0ABT3ZMK0</accession>
<name>A0ABT3ZMK0_9BURK</name>
<dbReference type="InterPro" id="IPR004398">
    <property type="entry name" value="RNA_MeTrfase_RsmD"/>
</dbReference>
<evidence type="ECO:0000256" key="2">
    <source>
        <dbReference type="ARBA" id="ARBA00022679"/>
    </source>
</evidence>
<keyword evidence="2 4" id="KW-0808">Transferase</keyword>
<dbReference type="Pfam" id="PF03602">
    <property type="entry name" value="Cons_hypoth95"/>
    <property type="match status" value="1"/>
</dbReference>
<dbReference type="EMBL" id="JAPMXC010000001">
    <property type="protein sequence ID" value="MCY0387170.1"/>
    <property type="molecule type" value="Genomic_DNA"/>
</dbReference>
<feature type="compositionally biased region" description="Basic residues" evidence="3">
    <location>
        <begin position="1"/>
        <end position="11"/>
    </location>
</feature>
<dbReference type="GO" id="GO:0052913">
    <property type="term" value="F:16S rRNA (guanine(966)-N(2))-methyltransferase activity"/>
    <property type="evidence" value="ECO:0007669"/>
    <property type="project" value="UniProtKB-EC"/>
</dbReference>
<gene>
    <name evidence="4" type="primary">rsmD</name>
    <name evidence="4" type="ORF">OVY01_07980</name>
</gene>
<evidence type="ECO:0000256" key="1">
    <source>
        <dbReference type="ARBA" id="ARBA00022603"/>
    </source>
</evidence>
<evidence type="ECO:0000256" key="3">
    <source>
        <dbReference type="SAM" id="MobiDB-lite"/>
    </source>
</evidence>
<evidence type="ECO:0000313" key="4">
    <source>
        <dbReference type="EMBL" id="MCY0387170.1"/>
    </source>
</evidence>
<protein>
    <submittedName>
        <fullName evidence="4">16S rRNA (Guanine(966)-N(2))-methyltransferase RsmD</fullName>
        <ecNumber evidence="4">2.1.1.171</ecNumber>
    </submittedName>
</protein>
<keyword evidence="1 4" id="KW-0489">Methyltransferase</keyword>
<comment type="caution">
    <text evidence="4">The sequence shown here is derived from an EMBL/GenBank/DDBJ whole genome shotgun (WGS) entry which is preliminary data.</text>
</comment>
<organism evidence="4 5">
    <name type="scientific">Robbsia betulipollinis</name>
    <dbReference type="NCBI Taxonomy" id="2981849"/>
    <lineage>
        <taxon>Bacteria</taxon>
        <taxon>Pseudomonadati</taxon>
        <taxon>Pseudomonadota</taxon>
        <taxon>Betaproteobacteria</taxon>
        <taxon>Burkholderiales</taxon>
        <taxon>Burkholderiaceae</taxon>
        <taxon>Robbsia</taxon>
    </lineage>
</organism>
<keyword evidence="5" id="KW-1185">Reference proteome</keyword>
<dbReference type="NCBIfam" id="TIGR00095">
    <property type="entry name" value="16S rRNA (guanine(966)-N(2))-methyltransferase RsmD"/>
    <property type="match status" value="1"/>
</dbReference>